<evidence type="ECO:0000256" key="1">
    <source>
        <dbReference type="ARBA" id="ARBA00004167"/>
    </source>
</evidence>
<dbReference type="GO" id="GO:0016020">
    <property type="term" value="C:membrane"/>
    <property type="evidence" value="ECO:0007669"/>
    <property type="project" value="UniProtKB-SubCell"/>
</dbReference>
<dbReference type="PANTHER" id="PTHR30386">
    <property type="entry name" value="MEMBRANE FUSION SUBUNIT OF EMRAB-TOLC MULTIDRUG EFFLUX PUMP"/>
    <property type="match status" value="1"/>
</dbReference>
<dbReference type="SUPFAM" id="SSF111369">
    <property type="entry name" value="HlyD-like secretion proteins"/>
    <property type="match status" value="1"/>
</dbReference>
<comment type="subcellular location">
    <subcellularLocation>
        <location evidence="1">Membrane</location>
        <topology evidence="1">Single-pass membrane protein</topology>
    </subcellularLocation>
</comment>
<name>W8EV82_9BACT</name>
<dbReference type="HOGENOM" id="CLU_1515925_0_0_10"/>
<accession>W8EV82</accession>
<keyword evidence="6" id="KW-1185">Reference proteome</keyword>
<evidence type="ECO:0000256" key="4">
    <source>
        <dbReference type="ARBA" id="ARBA00023136"/>
    </source>
</evidence>
<evidence type="ECO:0000256" key="3">
    <source>
        <dbReference type="ARBA" id="ARBA00022989"/>
    </source>
</evidence>
<dbReference type="PATRIC" id="fig|1227739.3.peg.324"/>
<reference evidence="5 6" key="1">
    <citation type="submission" date="2014-01" db="EMBL/GenBank/DDBJ databases">
        <title>Complete genome sequence of ionizing-radiation resistance bacterium Hymenobacter swuensis DY53.</title>
        <authorList>
            <person name="Jung J.-H."/>
            <person name="Jeong S.-W."/>
            <person name="Joe M.-H."/>
            <person name="Cho y.-j."/>
            <person name="Kim M.-K."/>
            <person name="Lim S.-Y."/>
        </authorList>
    </citation>
    <scope>NUCLEOTIDE SEQUENCE [LARGE SCALE GENOMIC DNA]</scope>
    <source>
        <strain evidence="5 6">DY53</strain>
    </source>
</reference>
<dbReference type="AlphaFoldDB" id="W8EV82"/>
<dbReference type="EMBL" id="CP007145">
    <property type="protein sequence ID" value="AHJ95642.1"/>
    <property type="molecule type" value="Genomic_DNA"/>
</dbReference>
<evidence type="ECO:0000256" key="2">
    <source>
        <dbReference type="ARBA" id="ARBA00022692"/>
    </source>
</evidence>
<sequence>MLPLWLTPTDTLADDLPVPTAQFLAVAHGQPASAPAAGQPVPARQTGKVYEVYFHEGQHVRQGQVLLKVVERLPSVPQQQLQLRLLRQQQAYQALAQQVPAATATELAAANQQLTATRQLLARQVPMLSFVFVTAPTDGVITGRMAAPGDRLTPQTPVATLSTELPADTTLLLTSVR</sequence>
<dbReference type="PANTHER" id="PTHR30386:SF26">
    <property type="entry name" value="TRANSPORT PROTEIN COMB"/>
    <property type="match status" value="1"/>
</dbReference>
<dbReference type="STRING" id="1227739.Hsw_0047"/>
<protein>
    <submittedName>
        <fullName evidence="5">Uncharacterized protein</fullName>
    </submittedName>
</protein>
<keyword evidence="4" id="KW-0472">Membrane</keyword>
<keyword evidence="2" id="KW-0812">Transmembrane</keyword>
<evidence type="ECO:0000313" key="6">
    <source>
        <dbReference type="Proteomes" id="UP000019423"/>
    </source>
</evidence>
<organism evidence="5 6">
    <name type="scientific">Hymenobacter swuensis DY53</name>
    <dbReference type="NCBI Taxonomy" id="1227739"/>
    <lineage>
        <taxon>Bacteria</taxon>
        <taxon>Pseudomonadati</taxon>
        <taxon>Bacteroidota</taxon>
        <taxon>Cytophagia</taxon>
        <taxon>Cytophagales</taxon>
        <taxon>Hymenobacteraceae</taxon>
        <taxon>Hymenobacter</taxon>
    </lineage>
</organism>
<evidence type="ECO:0000313" key="5">
    <source>
        <dbReference type="EMBL" id="AHJ95642.1"/>
    </source>
</evidence>
<dbReference type="InterPro" id="IPR050739">
    <property type="entry name" value="MFP"/>
</dbReference>
<dbReference type="Gene3D" id="2.40.50.100">
    <property type="match status" value="1"/>
</dbReference>
<dbReference type="Proteomes" id="UP000019423">
    <property type="component" value="Chromosome"/>
</dbReference>
<dbReference type="KEGG" id="hsw:Hsw_0047"/>
<gene>
    <name evidence="5" type="ORF">Hsw_0047</name>
</gene>
<proteinExistence type="predicted"/>
<keyword evidence="3" id="KW-1133">Transmembrane helix</keyword>